<accession>A0A8J6Y4D4</accession>
<dbReference type="SUPFAM" id="SSF54523">
    <property type="entry name" value="Pili subunits"/>
    <property type="match status" value="1"/>
</dbReference>
<comment type="caution">
    <text evidence="3">The sequence shown here is derived from an EMBL/GenBank/DDBJ whole genome shotgun (WGS) entry which is preliminary data.</text>
</comment>
<dbReference type="Gene3D" id="3.30.700.10">
    <property type="entry name" value="Glycoprotein, Type 4 Pilin"/>
    <property type="match status" value="1"/>
</dbReference>
<gene>
    <name evidence="3" type="ORF">IFK94_02480</name>
</gene>
<dbReference type="InterPro" id="IPR013545">
    <property type="entry name" value="T2SS_protein-GspG_C"/>
</dbReference>
<evidence type="ECO:0000313" key="4">
    <source>
        <dbReference type="Proteomes" id="UP000648239"/>
    </source>
</evidence>
<dbReference type="Proteomes" id="UP000648239">
    <property type="component" value="Unassembled WGS sequence"/>
</dbReference>
<feature type="domain" description="Type II secretion system protein GspG C-terminal" evidence="2">
    <location>
        <begin position="318"/>
        <end position="409"/>
    </location>
</feature>
<dbReference type="InterPro" id="IPR045584">
    <property type="entry name" value="Pilin-like"/>
</dbReference>
<evidence type="ECO:0000313" key="3">
    <source>
        <dbReference type="EMBL" id="MBD3866965.1"/>
    </source>
</evidence>
<keyword evidence="1" id="KW-0732">Signal</keyword>
<evidence type="ECO:0000259" key="2">
    <source>
        <dbReference type="Pfam" id="PF08334"/>
    </source>
</evidence>
<protein>
    <submittedName>
        <fullName evidence="3">Type II secretion system protein GspG</fullName>
    </submittedName>
</protein>
<dbReference type="EMBL" id="JACXWD010000004">
    <property type="protein sequence ID" value="MBD3866965.1"/>
    <property type="molecule type" value="Genomic_DNA"/>
</dbReference>
<dbReference type="Pfam" id="PF08334">
    <property type="entry name" value="T2SSG"/>
    <property type="match status" value="1"/>
</dbReference>
<sequence length="442" mass="47848">MKSRLTAAALVLFLLLPCQALAANGFRNLELVDHVGKDPMMVVVVRTESLLEPIQNIIDTVAGLDPEFQPGTAEQGFADLEAELGFPLRAELLSQLGPEFGFVLSVPPMDTIMARIEEFPASLPDLMDGTGFLAAVRDGDLVDRSLRKLLVFEEKAEIIDGDDGLVRVRYATPAPDGEAGQIDICFGIRNGWLAIGMNPDWVLGALSNAAPGNRLSDGEDYGKVFANLDSDPSMLGYVNLPALMTWIQESDMLKMILSSDPEASMMMNLFLNDEYMNVGLGYTSVEMNGGVRASTFGPAGLTGPGMYTGMMAAIAIPNLLNAIDRGKQKRTMADIRSMATAIESYAIDNNSYPTTEGWQSPEALKEALEPVYIRQLPLVDGWENAILVLSDGENYTLVSQGKDGASDGDWAGEFAAGPFDSFTHDIVFQNGQFVKWPEGAQQ</sequence>
<proteinExistence type="predicted"/>
<feature type="chain" id="PRO_5035149551" evidence="1">
    <location>
        <begin position="23"/>
        <end position="442"/>
    </location>
</feature>
<organism evidence="3 4">
    <name type="scientific">Candidatus Polarisedimenticola svalbardensis</name>
    <dbReference type="NCBI Taxonomy" id="2886004"/>
    <lineage>
        <taxon>Bacteria</taxon>
        <taxon>Pseudomonadati</taxon>
        <taxon>Acidobacteriota</taxon>
        <taxon>Candidatus Polarisedimenticolia</taxon>
        <taxon>Candidatus Polarisedimenticolales</taxon>
        <taxon>Candidatus Polarisedimenticolaceae</taxon>
        <taxon>Candidatus Polarisedimenticola</taxon>
    </lineage>
</organism>
<dbReference type="AlphaFoldDB" id="A0A8J6Y4D4"/>
<feature type="signal peptide" evidence="1">
    <location>
        <begin position="1"/>
        <end position="22"/>
    </location>
</feature>
<name>A0A8J6Y4D4_9BACT</name>
<reference evidence="3 4" key="1">
    <citation type="submission" date="2020-08" db="EMBL/GenBank/DDBJ databases">
        <title>Acidobacteriota in marine sediments use diverse sulfur dissimilation pathways.</title>
        <authorList>
            <person name="Wasmund K."/>
        </authorList>
    </citation>
    <scope>NUCLEOTIDE SEQUENCE [LARGE SCALE GENOMIC DNA]</scope>
    <source>
        <strain evidence="3">MAG AM4</strain>
    </source>
</reference>
<evidence type="ECO:0000256" key="1">
    <source>
        <dbReference type="SAM" id="SignalP"/>
    </source>
</evidence>